<protein>
    <submittedName>
        <fullName evidence="3">Uncharacterized protein</fullName>
    </submittedName>
</protein>
<keyword evidence="4" id="KW-1185">Reference proteome</keyword>
<feature type="signal peptide" evidence="2">
    <location>
        <begin position="1"/>
        <end position="18"/>
    </location>
</feature>
<evidence type="ECO:0000256" key="2">
    <source>
        <dbReference type="SAM" id="SignalP"/>
    </source>
</evidence>
<dbReference type="EMBL" id="JACVVK020000295">
    <property type="protein sequence ID" value="KAK7479795.1"/>
    <property type="molecule type" value="Genomic_DNA"/>
</dbReference>
<evidence type="ECO:0000256" key="1">
    <source>
        <dbReference type="SAM" id="MobiDB-lite"/>
    </source>
</evidence>
<dbReference type="Proteomes" id="UP001519460">
    <property type="component" value="Unassembled WGS sequence"/>
</dbReference>
<evidence type="ECO:0000313" key="3">
    <source>
        <dbReference type="EMBL" id="KAK7479795.1"/>
    </source>
</evidence>
<comment type="caution">
    <text evidence="3">The sequence shown here is derived from an EMBL/GenBank/DDBJ whole genome shotgun (WGS) entry which is preliminary data.</text>
</comment>
<feature type="chain" id="PRO_5044778272" evidence="2">
    <location>
        <begin position="19"/>
        <end position="367"/>
    </location>
</feature>
<reference evidence="3 4" key="1">
    <citation type="journal article" date="2023" name="Sci. Data">
        <title>Genome assembly of the Korean intertidal mud-creeper Batillaria attramentaria.</title>
        <authorList>
            <person name="Patra A.K."/>
            <person name="Ho P.T."/>
            <person name="Jun S."/>
            <person name="Lee S.J."/>
            <person name="Kim Y."/>
            <person name="Won Y.J."/>
        </authorList>
    </citation>
    <scope>NUCLEOTIDE SEQUENCE [LARGE SCALE GENOMIC DNA]</scope>
    <source>
        <strain evidence="3">Wonlab-2016</strain>
    </source>
</reference>
<sequence length="367" mass="41282">MAKKELILSGILFYVTVGATDVSPLPHSARADTNPIRPFDGIDTFALLVESWVEVEFEGNMTFGCSFFACDSRATNDFEFIAWGEVSMPSVVLGSSEFALFVVTVDKAEDVEQYFSNYVSQCGAGIGVPANVSVSSSKMRGCVVNAGFWTCFNVVCQLAVIFRCCGNSEESKDCLEEYCCNVANPCCQKLPATSRLRKMGPCCELCAVLISWPVWRLAKYAKRKVPRYFGNVCACETNSAGTAGNGDDEKEKRKRKEKLERDKTEAKVELVNKITEEYRKGWERANAKKEGEEDAESSKRQFVMYNNIRQMEKTVESTATVEFDMLNEVNDTKIYEIRRKIEDKIKMNHGDPDKRFDINDNPDCITM</sequence>
<organism evidence="3 4">
    <name type="scientific">Batillaria attramentaria</name>
    <dbReference type="NCBI Taxonomy" id="370345"/>
    <lineage>
        <taxon>Eukaryota</taxon>
        <taxon>Metazoa</taxon>
        <taxon>Spiralia</taxon>
        <taxon>Lophotrochozoa</taxon>
        <taxon>Mollusca</taxon>
        <taxon>Gastropoda</taxon>
        <taxon>Caenogastropoda</taxon>
        <taxon>Sorbeoconcha</taxon>
        <taxon>Cerithioidea</taxon>
        <taxon>Batillariidae</taxon>
        <taxon>Batillaria</taxon>
    </lineage>
</organism>
<keyword evidence="2" id="KW-0732">Signal</keyword>
<evidence type="ECO:0000313" key="4">
    <source>
        <dbReference type="Proteomes" id="UP001519460"/>
    </source>
</evidence>
<gene>
    <name evidence="3" type="ORF">BaRGS_00028975</name>
</gene>
<accession>A0ABD0JXD4</accession>
<name>A0ABD0JXD4_9CAEN</name>
<proteinExistence type="predicted"/>
<feature type="compositionally biased region" description="Basic and acidic residues" evidence="1">
    <location>
        <begin position="247"/>
        <end position="262"/>
    </location>
</feature>
<dbReference type="AlphaFoldDB" id="A0ABD0JXD4"/>
<feature type="region of interest" description="Disordered" evidence="1">
    <location>
        <begin position="241"/>
        <end position="262"/>
    </location>
</feature>